<dbReference type="Proteomes" id="UP000220158">
    <property type="component" value="Chromosome 12"/>
</dbReference>
<name>A0A1J1HDV6_PLARL</name>
<accession>A0A1J1HDV6</accession>
<dbReference type="VEuPathDB" id="PlasmoDB:PRELSG_1249300"/>
<protein>
    <submittedName>
        <fullName evidence="1">Uncharacterized protein</fullName>
    </submittedName>
</protein>
<evidence type="ECO:0000313" key="1">
    <source>
        <dbReference type="EMBL" id="CRH01606.1"/>
    </source>
</evidence>
<dbReference type="GeneID" id="39737737"/>
<organism evidence="1 2">
    <name type="scientific">Plasmodium relictum</name>
    <dbReference type="NCBI Taxonomy" id="85471"/>
    <lineage>
        <taxon>Eukaryota</taxon>
        <taxon>Sar</taxon>
        <taxon>Alveolata</taxon>
        <taxon>Apicomplexa</taxon>
        <taxon>Aconoidasida</taxon>
        <taxon>Haemosporida</taxon>
        <taxon>Plasmodiidae</taxon>
        <taxon>Plasmodium</taxon>
        <taxon>Plasmodium (Haemamoeba)</taxon>
    </lineage>
</organism>
<dbReference type="RefSeq" id="XP_028534605.1">
    <property type="nucleotide sequence ID" value="XM_028678302.1"/>
</dbReference>
<gene>
    <name evidence="1" type="ORF">PRELSG_1249300</name>
</gene>
<dbReference type="KEGG" id="prel:PRELSG_1249300"/>
<sequence length="376" mass="44671">MSLAEKLNERKRNAEVVYEGFGKINQEVKLGKRRSIKKNEVEEEISKKLPFFMRRKERINEKYDFMMNISEDDVDVQETANILHSYLNISEYIGIRLSLLYKTKQYYLFKNYLIAIKDVLEGFRVLKVTRNGTLRKKKLNFNCYHMSIVGSWTRKILLYDEIIDISIGSSCTPELRIYESKFRDNEKRTHYVVLRTKYRDYSFLFLMDDEISKRDKNLSVLGTFKKLLKNKGTIDKKKNSVNTSNNSEMKDSIIGNNAENFEETIKKIDENYKKKINIKNITTNNKINEEKNNNLYSFKDFLLTILKSLKGEEVNMENEKMKAICKPSNKIYFDKYNFDNKKINSFFLFCQIQLDVCGPEVWFTSKFNDIIFTYNN</sequence>
<dbReference type="EMBL" id="LN835307">
    <property type="protein sequence ID" value="CRH01606.1"/>
    <property type="molecule type" value="Genomic_DNA"/>
</dbReference>
<dbReference type="OrthoDB" id="391651at2759"/>
<dbReference type="AlphaFoldDB" id="A0A1J1HDV6"/>
<reference evidence="1 2" key="1">
    <citation type="submission" date="2015-04" db="EMBL/GenBank/DDBJ databases">
        <authorList>
            <consortium name="Pathogen Informatics"/>
        </authorList>
    </citation>
    <scope>NUCLEOTIDE SEQUENCE [LARGE SCALE GENOMIC DNA]</scope>
    <source>
        <strain evidence="1 2">SGS1</strain>
    </source>
</reference>
<keyword evidence="2" id="KW-1185">Reference proteome</keyword>
<proteinExistence type="predicted"/>
<evidence type="ECO:0000313" key="2">
    <source>
        <dbReference type="Proteomes" id="UP000220158"/>
    </source>
</evidence>